<name>A0A4Y2HZI1_ARAVE</name>
<reference evidence="1 3" key="1">
    <citation type="journal article" date="2019" name="Sci. Rep.">
        <title>Orb-weaving spider Araneus ventricosus genome elucidates the spidroin gene catalogue.</title>
        <authorList>
            <person name="Kono N."/>
            <person name="Nakamura H."/>
            <person name="Ohtoshi R."/>
            <person name="Moran D.A.P."/>
            <person name="Shinohara A."/>
            <person name="Yoshida Y."/>
            <person name="Fujiwara M."/>
            <person name="Mori M."/>
            <person name="Tomita M."/>
            <person name="Arakawa K."/>
        </authorList>
    </citation>
    <scope>NUCLEOTIDE SEQUENCE [LARGE SCALE GENOMIC DNA]</scope>
</reference>
<protein>
    <submittedName>
        <fullName evidence="1">Uncharacterized protein</fullName>
    </submittedName>
</protein>
<evidence type="ECO:0000313" key="3">
    <source>
        <dbReference type="Proteomes" id="UP000499080"/>
    </source>
</evidence>
<keyword evidence="3" id="KW-1185">Reference proteome</keyword>
<dbReference type="EMBL" id="BGPR01183792">
    <property type="protein sequence ID" value="GBM70780.1"/>
    <property type="molecule type" value="Genomic_DNA"/>
</dbReference>
<dbReference type="Proteomes" id="UP000499080">
    <property type="component" value="Unassembled WGS sequence"/>
</dbReference>
<sequence length="69" mass="7839">MKLEISRVGEEEGWVEFCNFKPCLRTKFGASVNEVPHFSTGMDEKNPVLGQMEWNGVQTNAQLNTSYPM</sequence>
<feature type="non-terminal residue" evidence="1">
    <location>
        <position position="69"/>
    </location>
</feature>
<dbReference type="EMBL" id="BGPR01183778">
    <property type="protein sequence ID" value="GBM70743.1"/>
    <property type="molecule type" value="Genomic_DNA"/>
</dbReference>
<comment type="caution">
    <text evidence="1">The sequence shown here is derived from an EMBL/GenBank/DDBJ whole genome shotgun (WGS) entry which is preliminary data.</text>
</comment>
<proteinExistence type="predicted"/>
<evidence type="ECO:0000313" key="2">
    <source>
        <dbReference type="EMBL" id="GBM70780.1"/>
    </source>
</evidence>
<organism evidence="1 3">
    <name type="scientific">Araneus ventricosus</name>
    <name type="common">Orbweaver spider</name>
    <name type="synonym">Epeira ventricosa</name>
    <dbReference type="NCBI Taxonomy" id="182803"/>
    <lineage>
        <taxon>Eukaryota</taxon>
        <taxon>Metazoa</taxon>
        <taxon>Ecdysozoa</taxon>
        <taxon>Arthropoda</taxon>
        <taxon>Chelicerata</taxon>
        <taxon>Arachnida</taxon>
        <taxon>Araneae</taxon>
        <taxon>Araneomorphae</taxon>
        <taxon>Entelegynae</taxon>
        <taxon>Araneoidea</taxon>
        <taxon>Araneidae</taxon>
        <taxon>Araneus</taxon>
    </lineage>
</organism>
<gene>
    <name evidence="1" type="ORF">AVEN_103962_1</name>
    <name evidence="2" type="ORF">AVEN_17797_1</name>
</gene>
<accession>A0A4Y2HZI1</accession>
<dbReference type="AlphaFoldDB" id="A0A4Y2HZI1"/>
<evidence type="ECO:0000313" key="1">
    <source>
        <dbReference type="EMBL" id="GBM70743.1"/>
    </source>
</evidence>